<evidence type="ECO:0000256" key="1">
    <source>
        <dbReference type="SAM" id="MobiDB-lite"/>
    </source>
</evidence>
<dbReference type="InterPro" id="IPR046347">
    <property type="entry name" value="bZIP_sf"/>
</dbReference>
<dbReference type="Gene3D" id="1.20.5.170">
    <property type="match status" value="1"/>
</dbReference>
<dbReference type="EMBL" id="PXOA01000293">
    <property type="protein sequence ID" value="RFU77229.1"/>
    <property type="molecule type" value="Genomic_DNA"/>
</dbReference>
<dbReference type="OrthoDB" id="3555317at2759"/>
<name>A0A395NMM0_TRIAR</name>
<dbReference type="GO" id="GO:0003700">
    <property type="term" value="F:DNA-binding transcription factor activity"/>
    <property type="evidence" value="ECO:0007669"/>
    <property type="project" value="InterPro"/>
</dbReference>
<organism evidence="2 3">
    <name type="scientific">Trichoderma arundinaceum</name>
    <dbReference type="NCBI Taxonomy" id="490622"/>
    <lineage>
        <taxon>Eukaryota</taxon>
        <taxon>Fungi</taxon>
        <taxon>Dikarya</taxon>
        <taxon>Ascomycota</taxon>
        <taxon>Pezizomycotina</taxon>
        <taxon>Sordariomycetes</taxon>
        <taxon>Hypocreomycetidae</taxon>
        <taxon>Hypocreales</taxon>
        <taxon>Hypocreaceae</taxon>
        <taxon>Trichoderma</taxon>
    </lineage>
</organism>
<dbReference type="SUPFAM" id="SSF57959">
    <property type="entry name" value="Leucine zipper domain"/>
    <property type="match status" value="1"/>
</dbReference>
<dbReference type="Proteomes" id="UP000266272">
    <property type="component" value="Unassembled WGS sequence"/>
</dbReference>
<evidence type="ECO:0000313" key="2">
    <source>
        <dbReference type="EMBL" id="RFU77229.1"/>
    </source>
</evidence>
<comment type="caution">
    <text evidence="2">The sequence shown here is derived from an EMBL/GenBank/DDBJ whole genome shotgun (WGS) entry which is preliminary data.</text>
</comment>
<accession>A0A395NMM0</accession>
<feature type="region of interest" description="Disordered" evidence="1">
    <location>
        <begin position="46"/>
        <end position="86"/>
    </location>
</feature>
<reference evidence="2 3" key="1">
    <citation type="journal article" date="2018" name="PLoS Pathog.">
        <title>Evolution of structural diversity of trichothecenes, a family of toxins produced by plant pathogenic and entomopathogenic fungi.</title>
        <authorList>
            <person name="Proctor R.H."/>
            <person name="McCormick S.P."/>
            <person name="Kim H.S."/>
            <person name="Cardoza R.E."/>
            <person name="Stanley A.M."/>
            <person name="Lindo L."/>
            <person name="Kelly A."/>
            <person name="Brown D.W."/>
            <person name="Lee T."/>
            <person name="Vaughan M.M."/>
            <person name="Alexander N.J."/>
            <person name="Busman M."/>
            <person name="Gutierrez S."/>
        </authorList>
    </citation>
    <scope>NUCLEOTIDE SEQUENCE [LARGE SCALE GENOMIC DNA]</scope>
    <source>
        <strain evidence="2 3">IBT 40837</strain>
    </source>
</reference>
<feature type="region of interest" description="Disordered" evidence="1">
    <location>
        <begin position="173"/>
        <end position="197"/>
    </location>
</feature>
<evidence type="ECO:0008006" key="4">
    <source>
        <dbReference type="Google" id="ProtNLM"/>
    </source>
</evidence>
<dbReference type="PANTHER" id="PTHR40618">
    <property type="entry name" value="B-ZIP TRANSCRIPTION FACTOR (EUROFUNG)-RELATED"/>
    <property type="match status" value="1"/>
</dbReference>
<protein>
    <recommendedName>
        <fullName evidence="4">BZIP domain-containing protein</fullName>
    </recommendedName>
</protein>
<evidence type="ECO:0000313" key="3">
    <source>
        <dbReference type="Proteomes" id="UP000266272"/>
    </source>
</evidence>
<dbReference type="CDD" id="cd14688">
    <property type="entry name" value="bZIP_YAP"/>
    <property type="match status" value="1"/>
</dbReference>
<proteinExistence type="predicted"/>
<sequence length="517" mass="57194">MTIVISQQKPLFTVIRKQPSGPLTSSSVSTPTAIFTPANLIAAMPSAESAQKARRVARRSGPGPQVKPTENDESLEKRRQRNRKAQRLFRLRRQAAHANYEKSLVHMEGALEQMAATFLDFTNGILQSPLISRDPALISKLRSATDSILLLCQGSSELEGSSEGHQKINTEGLALGSSTSDDAEFQQNDDTNGELPQATTQDNIFVDFNAFNQPTPAPQSTNNSSPLRFNASANVHTPPIKNIFGNGFISLPPIDFTDCAHPETMLQTYPSEDSLSIIFTRASLQHAYDAILSDTLATSPLVDRIFGFPLKFRSRDEILMILRWYLRPQTAEIVRLATAEFDEYLVAQYYHGIITSQYSAIDGVFRGGLVNQIYKSSPPPPQSRILNAYQIEQWLLACGMKYLDVDTIELTDIKPTGLLLNRRPPSSPDALLASFASQQQQQQQQQQQRIPLQTDYMLDGQVVTGYNTSSETAKNIRLSRSRLIHVLTGISFCIDKGPGYCERALLEAIISAMIAGS</sequence>
<dbReference type="PANTHER" id="PTHR40618:SF1">
    <property type="entry name" value="B-ZIP TRANSCRIPTION FACTOR (EUROFUNG)"/>
    <property type="match status" value="1"/>
</dbReference>
<keyword evidence="3" id="KW-1185">Reference proteome</keyword>
<feature type="compositionally biased region" description="Polar residues" evidence="1">
    <location>
        <begin position="176"/>
        <end position="190"/>
    </location>
</feature>
<feature type="region of interest" description="Disordered" evidence="1">
    <location>
        <begin position="210"/>
        <end position="230"/>
    </location>
</feature>
<dbReference type="AlphaFoldDB" id="A0A395NMM0"/>
<gene>
    <name evidence="2" type="ORF">TARUN_5010</name>
</gene>